<protein>
    <submittedName>
        <fullName evidence="3">NADP oxidoreductase coenzyme F420-dependent</fullName>
    </submittedName>
</protein>
<gene>
    <name evidence="3" type="ordered locus">Lcho_0023</name>
</gene>
<proteinExistence type="predicted"/>
<dbReference type="Pfam" id="PF10727">
    <property type="entry name" value="Rossmann-like"/>
    <property type="match status" value="1"/>
</dbReference>
<accession>B1Y569</accession>
<dbReference type="InterPro" id="IPR018931">
    <property type="entry name" value="DUF2520"/>
</dbReference>
<evidence type="ECO:0000259" key="1">
    <source>
        <dbReference type="Pfam" id="PF10727"/>
    </source>
</evidence>
<dbReference type="PANTHER" id="PTHR40459">
    <property type="entry name" value="CONSERVED HYPOTHETICAL ALANINE AND LEUCINE RICH PROTEIN"/>
    <property type="match status" value="1"/>
</dbReference>
<keyword evidence="4" id="KW-1185">Reference proteome</keyword>
<dbReference type="SUPFAM" id="SSF48179">
    <property type="entry name" value="6-phosphogluconate dehydrogenase C-terminal domain-like"/>
    <property type="match status" value="1"/>
</dbReference>
<evidence type="ECO:0000259" key="2">
    <source>
        <dbReference type="Pfam" id="PF10728"/>
    </source>
</evidence>
<feature type="domain" description="Putative oxidoreductase/dehydrogenase Rossmann-like" evidence="1">
    <location>
        <begin position="20"/>
        <end position="129"/>
    </location>
</feature>
<sequence>MAHPLTTPFSRAAPPWPRTAFIGIGRVAVVLAPALKRLGVPIVALASRQATAAQHLAGQLHDAAVLSAQEAVDRAELVWLTVPDDAIAPTTAALRWRPGQTVVHCSGATELTALQAAADAGAVVAGFHPLQIFSDPELAAQRLAGSSVAIEAGGPAEALLQRIAAGLGLAVLRLPPGSRALYHAGAAYAASYLLALLDEAAAVWRTLGIDEAAALRALLPLAHLTLDAAGQRGLAQAQAGPIARGDAGVVRRQIDALAGIGAPHAALYREMGRRQLELARRAGRLDAAALARLAAALGVQDEA</sequence>
<dbReference type="eggNOG" id="COG5495">
    <property type="taxonomic scope" value="Bacteria"/>
</dbReference>
<dbReference type="Proteomes" id="UP000001693">
    <property type="component" value="Chromosome"/>
</dbReference>
<dbReference type="Gene3D" id="3.40.50.720">
    <property type="entry name" value="NAD(P)-binding Rossmann-like Domain"/>
    <property type="match status" value="1"/>
</dbReference>
<evidence type="ECO:0000313" key="4">
    <source>
        <dbReference type="Proteomes" id="UP000001693"/>
    </source>
</evidence>
<organism evidence="3 4">
    <name type="scientific">Leptothrix cholodnii (strain ATCC 51168 / LMG 8142 / SP-6)</name>
    <name type="common">Leptothrix discophora (strain SP-6)</name>
    <dbReference type="NCBI Taxonomy" id="395495"/>
    <lineage>
        <taxon>Bacteria</taxon>
        <taxon>Pseudomonadati</taxon>
        <taxon>Pseudomonadota</taxon>
        <taxon>Betaproteobacteria</taxon>
        <taxon>Burkholderiales</taxon>
        <taxon>Sphaerotilaceae</taxon>
        <taxon>Leptothrix</taxon>
    </lineage>
</organism>
<dbReference type="PANTHER" id="PTHR40459:SF1">
    <property type="entry name" value="CONSERVED HYPOTHETICAL ALANINE AND LEUCINE RICH PROTEIN"/>
    <property type="match status" value="1"/>
</dbReference>
<reference evidence="3 4" key="1">
    <citation type="submission" date="2008-03" db="EMBL/GenBank/DDBJ databases">
        <title>Complete sequence of Leptothrix cholodnii SP-6.</title>
        <authorList>
            <consortium name="US DOE Joint Genome Institute"/>
            <person name="Copeland A."/>
            <person name="Lucas S."/>
            <person name="Lapidus A."/>
            <person name="Glavina del Rio T."/>
            <person name="Dalin E."/>
            <person name="Tice H."/>
            <person name="Bruce D."/>
            <person name="Goodwin L."/>
            <person name="Pitluck S."/>
            <person name="Chertkov O."/>
            <person name="Brettin T."/>
            <person name="Detter J.C."/>
            <person name="Han C."/>
            <person name="Kuske C.R."/>
            <person name="Schmutz J."/>
            <person name="Larimer F."/>
            <person name="Land M."/>
            <person name="Hauser L."/>
            <person name="Kyrpides N."/>
            <person name="Lykidis A."/>
            <person name="Emerson D."/>
            <person name="Richardson P."/>
        </authorList>
    </citation>
    <scope>NUCLEOTIDE SEQUENCE [LARGE SCALE GENOMIC DNA]</scope>
    <source>
        <strain evidence="4">ATCC 51168 / LMG 8142 / SP-6</strain>
    </source>
</reference>
<dbReference type="KEGG" id="lch:Lcho_0023"/>
<dbReference type="HOGENOM" id="CLU_055635_1_0_4"/>
<dbReference type="Pfam" id="PF10728">
    <property type="entry name" value="DUF2520"/>
    <property type="match status" value="1"/>
</dbReference>
<dbReference type="AlphaFoldDB" id="B1Y569"/>
<dbReference type="InterPro" id="IPR008927">
    <property type="entry name" value="6-PGluconate_DH-like_C_sf"/>
</dbReference>
<name>B1Y569_LEPCP</name>
<dbReference type="OrthoDB" id="8650434at2"/>
<dbReference type="InterPro" id="IPR019665">
    <property type="entry name" value="OxRdtase/DH_put_Rossmann_dom"/>
</dbReference>
<dbReference type="STRING" id="395495.Lcho_0023"/>
<dbReference type="InterPro" id="IPR036291">
    <property type="entry name" value="NAD(P)-bd_dom_sf"/>
</dbReference>
<evidence type="ECO:0000313" key="3">
    <source>
        <dbReference type="EMBL" id="ACB32299.1"/>
    </source>
</evidence>
<dbReference type="SUPFAM" id="SSF51735">
    <property type="entry name" value="NAD(P)-binding Rossmann-fold domains"/>
    <property type="match status" value="1"/>
</dbReference>
<dbReference type="InterPro" id="IPR037108">
    <property type="entry name" value="TM1727-like_C_sf"/>
</dbReference>
<dbReference type="Gene3D" id="1.10.1040.20">
    <property type="entry name" value="ProC-like, C-terminal domain"/>
    <property type="match status" value="1"/>
</dbReference>
<dbReference type="RefSeq" id="WP_012345061.1">
    <property type="nucleotide sequence ID" value="NC_010524.1"/>
</dbReference>
<dbReference type="EMBL" id="CP001013">
    <property type="protein sequence ID" value="ACB32299.1"/>
    <property type="molecule type" value="Genomic_DNA"/>
</dbReference>
<feature type="domain" description="DUF2520" evidence="2">
    <location>
        <begin position="148"/>
        <end position="274"/>
    </location>
</feature>